<dbReference type="Pfam" id="PF13624">
    <property type="entry name" value="SurA_N_3"/>
    <property type="match status" value="1"/>
</dbReference>
<dbReference type="RefSeq" id="WP_242859635.1">
    <property type="nucleotide sequence ID" value="NZ_BLYL01000022.1"/>
</dbReference>
<evidence type="ECO:0000259" key="2">
    <source>
        <dbReference type="Pfam" id="PF13145"/>
    </source>
</evidence>
<dbReference type="InterPro" id="IPR000297">
    <property type="entry name" value="PPIase_PpiC"/>
</dbReference>
<dbReference type="AlphaFoldDB" id="A0AAI9K6J2"/>
<dbReference type="EMBL" id="BLYL01000022">
    <property type="protein sequence ID" value="GFO95607.1"/>
    <property type="molecule type" value="Genomic_DNA"/>
</dbReference>
<protein>
    <submittedName>
        <fullName evidence="3">Peptidylprolyl isomerase</fullName>
    </submittedName>
</protein>
<comment type="caution">
    <text evidence="3">The sequence shown here is derived from an EMBL/GenBank/DDBJ whole genome shotgun (WGS) entry which is preliminary data.</text>
</comment>
<organism evidence="3 4">
    <name type="scientific">Coprococcus eutactus</name>
    <dbReference type="NCBI Taxonomy" id="33043"/>
    <lineage>
        <taxon>Bacteria</taxon>
        <taxon>Bacillati</taxon>
        <taxon>Bacillota</taxon>
        <taxon>Clostridia</taxon>
        <taxon>Lachnospirales</taxon>
        <taxon>Lachnospiraceae</taxon>
        <taxon>Coprococcus</taxon>
    </lineage>
</organism>
<feature type="signal peptide" evidence="1">
    <location>
        <begin position="1"/>
        <end position="19"/>
    </location>
</feature>
<evidence type="ECO:0000256" key="1">
    <source>
        <dbReference type="SAM" id="SignalP"/>
    </source>
</evidence>
<feature type="chain" id="PRO_5042468837" evidence="1">
    <location>
        <begin position="20"/>
        <end position="342"/>
    </location>
</feature>
<reference evidence="3" key="1">
    <citation type="submission" date="2020-06" db="EMBL/GenBank/DDBJ databases">
        <title>Characterization of fructooligosaccharide metabolism and fructooligosaccharide-degrading enzymes in human commensal butyrate producers.</title>
        <authorList>
            <person name="Tanno H."/>
            <person name="Fujii T."/>
            <person name="Hirano K."/>
            <person name="Maeno S."/>
            <person name="Tonozuka T."/>
            <person name="Sakamoto M."/>
            <person name="Ohkuma M."/>
            <person name="Tochio T."/>
            <person name="Endo A."/>
        </authorList>
    </citation>
    <scope>NUCLEOTIDE SEQUENCE</scope>
    <source>
        <strain evidence="3">JCM 31265</strain>
    </source>
</reference>
<dbReference type="InterPro" id="IPR046357">
    <property type="entry name" value="PPIase_dom_sf"/>
</dbReference>
<evidence type="ECO:0000313" key="3">
    <source>
        <dbReference type="EMBL" id="GFO95607.1"/>
    </source>
</evidence>
<gene>
    <name evidence="3" type="primary">prsA1</name>
    <name evidence="3" type="ORF">COEU31_26530</name>
</gene>
<name>A0AAI9K6J2_9FIRM</name>
<dbReference type="InterPro" id="IPR050245">
    <property type="entry name" value="PrsA_foldase"/>
</dbReference>
<keyword evidence="3" id="KW-0413">Isomerase</keyword>
<dbReference type="Proteomes" id="UP000660047">
    <property type="component" value="Unassembled WGS sequence"/>
</dbReference>
<dbReference type="GO" id="GO:0003755">
    <property type="term" value="F:peptidyl-prolyl cis-trans isomerase activity"/>
    <property type="evidence" value="ECO:0007669"/>
    <property type="project" value="InterPro"/>
</dbReference>
<dbReference type="Gene3D" id="3.10.50.40">
    <property type="match status" value="1"/>
</dbReference>
<keyword evidence="1" id="KW-0732">Signal</keyword>
<dbReference type="PROSITE" id="PS51257">
    <property type="entry name" value="PROKAR_LIPOPROTEIN"/>
    <property type="match status" value="1"/>
</dbReference>
<feature type="domain" description="PpiC" evidence="2">
    <location>
        <begin position="206"/>
        <end position="292"/>
    </location>
</feature>
<evidence type="ECO:0000313" key="4">
    <source>
        <dbReference type="Proteomes" id="UP000660047"/>
    </source>
</evidence>
<dbReference type="Pfam" id="PF13145">
    <property type="entry name" value="Rotamase_2"/>
    <property type="match status" value="1"/>
</dbReference>
<dbReference type="PANTHER" id="PTHR47245">
    <property type="entry name" value="PEPTIDYLPROLYL ISOMERASE"/>
    <property type="match status" value="1"/>
</dbReference>
<dbReference type="PANTHER" id="PTHR47245:SF2">
    <property type="entry name" value="PEPTIDYL-PROLYL CIS-TRANS ISOMERASE HP_0175-RELATED"/>
    <property type="match status" value="1"/>
</dbReference>
<sequence>MKRWLCVLLALICAFAVTGCGSDATEETGKEVVLRYNGQNIEIDEVYIYAQTVKEEYESKYGSDVWKQSIVTDDGLEMDAVDAARRQAISKLIKTKTLITKSGEYGISLTASEQKDQDTAAQEFYDKLTDAQIAEIGLELDTVKRVLRESALADKIYDYVMKQSSTEISDEQARMSTFYDMFFECYSEDDYGNITLYSQDKIDEQKKKADAAYESIVEASDGTDMDISFLGSAKELKYAGTHTMSRDDILSTYGQDTLDILYSMSDGEVSTVVETEYGYHIFQMISITDEKATAENKKKLTDAADAEYYDNLMKDWIDELDSGYSYSKSVDMDVYNKIKFDE</sequence>
<accession>A0AAI9K6J2</accession>
<proteinExistence type="predicted"/>